<feature type="domain" description="Glycosyltransferase 2-like" evidence="1">
    <location>
        <begin position="7"/>
        <end position="126"/>
    </location>
</feature>
<dbReference type="AlphaFoldDB" id="A0A285ND61"/>
<keyword evidence="3" id="KW-1185">Reference proteome</keyword>
<keyword evidence="2" id="KW-0808">Transferase</keyword>
<dbReference type="SUPFAM" id="SSF53448">
    <property type="entry name" value="Nucleotide-diphospho-sugar transferases"/>
    <property type="match status" value="1"/>
</dbReference>
<evidence type="ECO:0000313" key="2">
    <source>
        <dbReference type="EMBL" id="SNZ06833.1"/>
    </source>
</evidence>
<dbReference type="Pfam" id="PF00535">
    <property type="entry name" value="Glycos_transf_2"/>
    <property type="match status" value="1"/>
</dbReference>
<proteinExistence type="predicted"/>
<protein>
    <submittedName>
        <fullName evidence="2">Glycosyl transferase family 2</fullName>
    </submittedName>
</protein>
<dbReference type="CDD" id="cd00761">
    <property type="entry name" value="Glyco_tranf_GTA_type"/>
    <property type="match status" value="1"/>
</dbReference>
<dbReference type="PANTHER" id="PTHR22916">
    <property type="entry name" value="GLYCOSYLTRANSFERASE"/>
    <property type="match status" value="1"/>
</dbReference>
<organism evidence="2 3">
    <name type="scientific">Cohaesibacter gelatinilyticus</name>
    <dbReference type="NCBI Taxonomy" id="372072"/>
    <lineage>
        <taxon>Bacteria</taxon>
        <taxon>Pseudomonadati</taxon>
        <taxon>Pseudomonadota</taxon>
        <taxon>Alphaproteobacteria</taxon>
        <taxon>Hyphomicrobiales</taxon>
        <taxon>Cohaesibacteraceae</taxon>
    </lineage>
</organism>
<name>A0A285ND61_9HYPH</name>
<dbReference type="InterPro" id="IPR029044">
    <property type="entry name" value="Nucleotide-diphossugar_trans"/>
</dbReference>
<dbReference type="RefSeq" id="WP_097151867.1">
    <property type="nucleotide sequence ID" value="NZ_OBEL01000001.1"/>
</dbReference>
<dbReference type="GO" id="GO:0016758">
    <property type="term" value="F:hexosyltransferase activity"/>
    <property type="evidence" value="ECO:0007669"/>
    <property type="project" value="UniProtKB-ARBA"/>
</dbReference>
<evidence type="ECO:0000313" key="3">
    <source>
        <dbReference type="Proteomes" id="UP000219439"/>
    </source>
</evidence>
<dbReference type="OrthoDB" id="9811222at2"/>
<dbReference type="Gene3D" id="3.90.550.10">
    <property type="entry name" value="Spore Coat Polysaccharide Biosynthesis Protein SpsA, Chain A"/>
    <property type="match status" value="1"/>
</dbReference>
<gene>
    <name evidence="2" type="ORF">SAMN06265368_0553</name>
</gene>
<evidence type="ECO:0000259" key="1">
    <source>
        <dbReference type="Pfam" id="PF00535"/>
    </source>
</evidence>
<dbReference type="InterPro" id="IPR001173">
    <property type="entry name" value="Glyco_trans_2-like"/>
</dbReference>
<sequence>MAKPILSFISAVYNKADVLAETLACLRTQRGFSVNELEFVFVDDKSTDGSLEFLQKEAEQDSRVTVISDGKNMGPAIRFNQAAKAAKGNWVLALDADDILPVNAAQVMLNECLTNEAQLVFGKSKRSLDVVEIPYDANVQRPADPLAFAARKKIVRMGILAERTLWLEAGGADESVFIQDQSLPLRLSAKAEQIAYIEDYVYFLRPADDSNLSANVMQQHHDRFFSLLPFLKQDISAEARKAIVSQISSTIWKSHRDNGRALPQLSGAHWQYLLHKITGKENSDQELAATADQLRALPNIRRPD</sequence>
<dbReference type="Proteomes" id="UP000219439">
    <property type="component" value="Unassembled WGS sequence"/>
</dbReference>
<accession>A0A285ND61</accession>
<reference evidence="2 3" key="1">
    <citation type="submission" date="2017-09" db="EMBL/GenBank/DDBJ databases">
        <authorList>
            <person name="Ehlers B."/>
            <person name="Leendertz F.H."/>
        </authorList>
    </citation>
    <scope>NUCLEOTIDE SEQUENCE [LARGE SCALE GENOMIC DNA]</scope>
    <source>
        <strain evidence="2 3">DSM 18289</strain>
    </source>
</reference>
<dbReference type="EMBL" id="OBEL01000001">
    <property type="protein sequence ID" value="SNZ06833.1"/>
    <property type="molecule type" value="Genomic_DNA"/>
</dbReference>